<dbReference type="PROSITE" id="PS50943">
    <property type="entry name" value="HTH_CROC1"/>
    <property type="match status" value="1"/>
</dbReference>
<dbReference type="InterPro" id="IPR050807">
    <property type="entry name" value="TransReg_Diox_bact_type"/>
</dbReference>
<accession>A0A949K8X3</accession>
<evidence type="ECO:0000313" key="5">
    <source>
        <dbReference type="Proteomes" id="UP000712157"/>
    </source>
</evidence>
<dbReference type="GO" id="GO:0003700">
    <property type="term" value="F:DNA-binding transcription factor activity"/>
    <property type="evidence" value="ECO:0007669"/>
    <property type="project" value="TreeGrafter"/>
</dbReference>
<dbReference type="AlphaFoldDB" id="A0A949K8X3"/>
<evidence type="ECO:0000256" key="1">
    <source>
        <dbReference type="ARBA" id="ARBA00023125"/>
    </source>
</evidence>
<evidence type="ECO:0000256" key="2">
    <source>
        <dbReference type="SAM" id="MobiDB-lite"/>
    </source>
</evidence>
<evidence type="ECO:0000313" key="4">
    <source>
        <dbReference type="EMBL" id="MBU9738847.1"/>
    </source>
</evidence>
<dbReference type="PANTHER" id="PTHR46797:SF1">
    <property type="entry name" value="METHYLPHOSPHONATE SYNTHASE"/>
    <property type="match status" value="1"/>
</dbReference>
<dbReference type="PANTHER" id="PTHR46797">
    <property type="entry name" value="HTH-TYPE TRANSCRIPTIONAL REGULATOR"/>
    <property type="match status" value="1"/>
</dbReference>
<gene>
    <name evidence="4" type="ORF">KTH89_20100</name>
</gene>
<dbReference type="InterPro" id="IPR001387">
    <property type="entry name" value="Cro/C1-type_HTH"/>
</dbReference>
<keyword evidence="5" id="KW-1185">Reference proteome</keyword>
<dbReference type="Pfam" id="PF01381">
    <property type="entry name" value="HTH_3"/>
    <property type="match status" value="1"/>
</dbReference>
<dbReference type="EMBL" id="JAHQCW010000043">
    <property type="protein sequence ID" value="MBU9738847.1"/>
    <property type="molecule type" value="Genomic_DNA"/>
</dbReference>
<reference evidence="4" key="1">
    <citation type="submission" date="2021-06" db="EMBL/GenBank/DDBJ databases">
        <title>Description of novel taxa of the family Lachnospiraceae.</title>
        <authorList>
            <person name="Chaplin A.V."/>
            <person name="Sokolova S.R."/>
            <person name="Pikina A.P."/>
            <person name="Korzhanova M."/>
            <person name="Belova V."/>
            <person name="Korostin D."/>
            <person name="Efimov B.A."/>
        </authorList>
    </citation>
    <scope>NUCLEOTIDE SEQUENCE</scope>
    <source>
        <strain evidence="4">ASD5720</strain>
    </source>
</reference>
<dbReference type="SUPFAM" id="SSF47413">
    <property type="entry name" value="lambda repressor-like DNA-binding domains"/>
    <property type="match status" value="1"/>
</dbReference>
<dbReference type="GO" id="GO:0003677">
    <property type="term" value="F:DNA binding"/>
    <property type="evidence" value="ECO:0007669"/>
    <property type="project" value="UniProtKB-KW"/>
</dbReference>
<keyword evidence="1" id="KW-0238">DNA-binding</keyword>
<feature type="region of interest" description="Disordered" evidence="2">
    <location>
        <begin position="1"/>
        <end position="27"/>
    </location>
</feature>
<evidence type="ECO:0000259" key="3">
    <source>
        <dbReference type="PROSITE" id="PS50943"/>
    </source>
</evidence>
<dbReference type="GO" id="GO:0005829">
    <property type="term" value="C:cytosol"/>
    <property type="evidence" value="ECO:0007669"/>
    <property type="project" value="TreeGrafter"/>
</dbReference>
<dbReference type="InterPro" id="IPR010982">
    <property type="entry name" value="Lambda_DNA-bd_dom_sf"/>
</dbReference>
<dbReference type="Proteomes" id="UP000712157">
    <property type="component" value="Unassembled WGS sequence"/>
</dbReference>
<proteinExistence type="predicted"/>
<dbReference type="SMART" id="SM00530">
    <property type="entry name" value="HTH_XRE"/>
    <property type="match status" value="1"/>
</dbReference>
<name>A0A949K8X3_9FIRM</name>
<organism evidence="4 5">
    <name type="scientific">Diplocloster agilis</name>
    <dbReference type="NCBI Taxonomy" id="2850323"/>
    <lineage>
        <taxon>Bacteria</taxon>
        <taxon>Bacillati</taxon>
        <taxon>Bacillota</taxon>
        <taxon>Clostridia</taxon>
        <taxon>Lachnospirales</taxon>
        <taxon>Lachnospiraceae</taxon>
        <taxon>Diplocloster</taxon>
    </lineage>
</organism>
<dbReference type="CDD" id="cd00093">
    <property type="entry name" value="HTH_XRE"/>
    <property type="match status" value="1"/>
</dbReference>
<protein>
    <submittedName>
        <fullName evidence="4">Helix-turn-helix domain-containing protein</fullName>
    </submittedName>
</protein>
<comment type="caution">
    <text evidence="4">The sequence shown here is derived from an EMBL/GenBank/DDBJ whole genome shotgun (WGS) entry which is preliminary data.</text>
</comment>
<sequence length="138" mass="15611">MKKKGADSMSAEDGQTDSTVGAKDGQMTSKTVGANIQRIRLERGLTQEKLAEAIGISPTYMSTIETGRRYPSLKILVDIKNFFGVSIGQIMGDELNYGREELKDLDFYDRRLLRIMKLYSMAEKELICDTLDYLKDKK</sequence>
<dbReference type="Gene3D" id="1.10.260.40">
    <property type="entry name" value="lambda repressor-like DNA-binding domains"/>
    <property type="match status" value="1"/>
</dbReference>
<feature type="domain" description="HTH cro/C1-type" evidence="3">
    <location>
        <begin position="36"/>
        <end position="90"/>
    </location>
</feature>